<accession>A0A2Z6RZZ8</accession>
<dbReference type="EMBL" id="BEXD01004174">
    <property type="protein sequence ID" value="GBC07851.1"/>
    <property type="molecule type" value="Genomic_DNA"/>
</dbReference>
<keyword evidence="2" id="KW-0808">Transferase</keyword>
<dbReference type="SUPFAM" id="SSF81901">
    <property type="entry name" value="HCP-like"/>
    <property type="match status" value="2"/>
</dbReference>
<dbReference type="Proteomes" id="UP000247702">
    <property type="component" value="Unassembled WGS sequence"/>
</dbReference>
<dbReference type="Pfam" id="PF08238">
    <property type="entry name" value="Sel1"/>
    <property type="match status" value="6"/>
</dbReference>
<dbReference type="Gene3D" id="1.25.40.10">
    <property type="entry name" value="Tetratricopeptide repeat domain"/>
    <property type="match status" value="2"/>
</dbReference>
<protein>
    <submittedName>
        <fullName evidence="2">Kinase-like domain-containing protein</fullName>
    </submittedName>
</protein>
<gene>
    <name evidence="2" type="ORF">RCL2_000207600</name>
    <name evidence="1" type="ORF">RclHR1_07730004</name>
</gene>
<dbReference type="GO" id="GO:0016301">
    <property type="term" value="F:kinase activity"/>
    <property type="evidence" value="ECO:0007669"/>
    <property type="project" value="UniProtKB-KW"/>
</dbReference>
<reference evidence="1 3" key="1">
    <citation type="submission" date="2017-11" db="EMBL/GenBank/DDBJ databases">
        <title>The genome of Rhizophagus clarus HR1 reveals common genetic basis of auxotrophy among arbuscular mycorrhizal fungi.</title>
        <authorList>
            <person name="Kobayashi Y."/>
        </authorList>
    </citation>
    <scope>NUCLEOTIDE SEQUENCE [LARGE SCALE GENOMIC DNA]</scope>
    <source>
        <strain evidence="1 3">HR1</strain>
    </source>
</reference>
<dbReference type="PANTHER" id="PTHR43628">
    <property type="entry name" value="ACTIVATOR OF C KINASE PROTEIN 1-RELATED"/>
    <property type="match status" value="1"/>
</dbReference>
<proteinExistence type="predicted"/>
<dbReference type="InterPro" id="IPR006597">
    <property type="entry name" value="Sel1-like"/>
</dbReference>
<dbReference type="EMBL" id="BLAL01000012">
    <property type="protein sequence ID" value="GES74607.1"/>
    <property type="molecule type" value="Genomic_DNA"/>
</dbReference>
<dbReference type="InterPro" id="IPR011990">
    <property type="entry name" value="TPR-like_helical_dom_sf"/>
</dbReference>
<evidence type="ECO:0000313" key="1">
    <source>
        <dbReference type="EMBL" id="GBC07851.1"/>
    </source>
</evidence>
<keyword evidence="3" id="KW-1185">Reference proteome</keyword>
<dbReference type="OrthoDB" id="2384430at2759"/>
<dbReference type="InterPro" id="IPR052945">
    <property type="entry name" value="Mitotic_Regulator"/>
</dbReference>
<name>A0A2Z6RZZ8_9GLOM</name>
<dbReference type="AlphaFoldDB" id="A0A2Z6RZZ8"/>
<sequence length="341" mass="38897">MNEIILHNVNNKINSENINNSNDNNLLSEFSQLIQNFNKVNIKEVEPTVENINGYIFEGSLNIVVDQLVNLIFSGLNKGEIEVIIKKYILDYINNQMITLQQIYIWLLNNQNNSNSIYLLGYFNYYGIGTDLNKESAIKLYQKAAELENRMAQFSLINEYIYGKVNKNYSLAFKLSEKLAEEEYACGIFMLGLCYDSGIGTGYNGEKAFELYQKAADLGNIDGMINLGLCYYEGTGNDSNYEKTFELFQKAADLGSPFGINCLGWCYSEGIGTYVNDQKAFESYLKAANLENYNAQYKLALMYENGYGIEKDIDQAIYWYKKSAAQGYQEASFKLKKILKE</sequence>
<dbReference type="SMART" id="SM00671">
    <property type="entry name" value="SEL1"/>
    <property type="match status" value="6"/>
</dbReference>
<comment type="caution">
    <text evidence="1">The sequence shown here is derived from an EMBL/GenBank/DDBJ whole genome shotgun (WGS) entry which is preliminary data.</text>
</comment>
<keyword evidence="2" id="KW-0418">Kinase</keyword>
<reference evidence="2" key="2">
    <citation type="submission" date="2019-10" db="EMBL/GenBank/DDBJ databases">
        <title>Conservation and host-specific expression of non-tandemly repeated heterogenous ribosome RNA gene in arbuscular mycorrhizal fungi.</title>
        <authorList>
            <person name="Maeda T."/>
            <person name="Kobayashi Y."/>
            <person name="Nakagawa T."/>
            <person name="Ezawa T."/>
            <person name="Yamaguchi K."/>
            <person name="Bino T."/>
            <person name="Nishimoto Y."/>
            <person name="Shigenobu S."/>
            <person name="Kawaguchi M."/>
        </authorList>
    </citation>
    <scope>NUCLEOTIDE SEQUENCE</scope>
    <source>
        <strain evidence="2">HR1</strain>
    </source>
</reference>
<organism evidence="1 3">
    <name type="scientific">Rhizophagus clarus</name>
    <dbReference type="NCBI Taxonomy" id="94130"/>
    <lineage>
        <taxon>Eukaryota</taxon>
        <taxon>Fungi</taxon>
        <taxon>Fungi incertae sedis</taxon>
        <taxon>Mucoromycota</taxon>
        <taxon>Glomeromycotina</taxon>
        <taxon>Glomeromycetes</taxon>
        <taxon>Glomerales</taxon>
        <taxon>Glomeraceae</taxon>
        <taxon>Rhizophagus</taxon>
    </lineage>
</organism>
<dbReference type="STRING" id="94130.A0A2Z6RZZ8"/>
<dbReference type="Proteomes" id="UP000615446">
    <property type="component" value="Unassembled WGS sequence"/>
</dbReference>
<evidence type="ECO:0000313" key="3">
    <source>
        <dbReference type="Proteomes" id="UP000247702"/>
    </source>
</evidence>
<dbReference type="PANTHER" id="PTHR43628:SF1">
    <property type="entry name" value="CHITIN SYNTHASE REGULATORY FACTOR 2-RELATED"/>
    <property type="match status" value="1"/>
</dbReference>
<evidence type="ECO:0000313" key="2">
    <source>
        <dbReference type="EMBL" id="GES74607.1"/>
    </source>
</evidence>